<keyword evidence="3 4" id="KW-0975">Bacterial flagellum</keyword>
<evidence type="ECO:0000256" key="5">
    <source>
        <dbReference type="NCBIfam" id="TIGR00205"/>
    </source>
</evidence>
<dbReference type="EMBL" id="AP026708">
    <property type="protein sequence ID" value="BDQ33280.1"/>
    <property type="molecule type" value="Genomic_DNA"/>
</dbReference>
<evidence type="ECO:0000256" key="2">
    <source>
        <dbReference type="ARBA" id="ARBA00009272"/>
    </source>
</evidence>
<evidence type="ECO:0000256" key="1">
    <source>
        <dbReference type="ARBA" id="ARBA00004117"/>
    </source>
</evidence>
<reference evidence="6" key="1">
    <citation type="submission" date="2022-08" db="EMBL/GenBank/DDBJ databases">
        <title>Genome Sequence of the sulphate-reducing bacterium, Pseudodesulfovibrio portus JCM14722.</title>
        <authorList>
            <person name="Kondo R."/>
            <person name="Kataoka T."/>
        </authorList>
    </citation>
    <scope>NUCLEOTIDE SEQUENCE</scope>
    <source>
        <strain evidence="6">JCM 14722</strain>
    </source>
</reference>
<dbReference type="PANTHER" id="PTHR34653:SF1">
    <property type="entry name" value="FLAGELLAR HOOK-BASAL BODY COMPLEX PROTEIN FLIE"/>
    <property type="match status" value="1"/>
</dbReference>
<evidence type="ECO:0000256" key="4">
    <source>
        <dbReference type="HAMAP-Rule" id="MF_00724"/>
    </source>
</evidence>
<comment type="subcellular location">
    <subcellularLocation>
        <location evidence="1 4">Bacterial flagellum basal body</location>
    </subcellularLocation>
</comment>
<name>A0ABN6RUV9_9BACT</name>
<gene>
    <name evidence="4 6" type="primary">fliE</name>
    <name evidence="6" type="ORF">JCM14722_08220</name>
</gene>
<evidence type="ECO:0000313" key="7">
    <source>
        <dbReference type="Proteomes" id="UP001061361"/>
    </source>
</evidence>
<dbReference type="HAMAP" id="MF_00724">
    <property type="entry name" value="FliE"/>
    <property type="match status" value="1"/>
</dbReference>
<protein>
    <recommendedName>
        <fullName evidence="4 5">Flagellar hook-basal body complex protein FliE</fullName>
    </recommendedName>
</protein>
<evidence type="ECO:0000256" key="3">
    <source>
        <dbReference type="ARBA" id="ARBA00023143"/>
    </source>
</evidence>
<keyword evidence="6" id="KW-0282">Flagellum</keyword>
<dbReference type="NCBIfam" id="TIGR00205">
    <property type="entry name" value="fliE"/>
    <property type="match status" value="1"/>
</dbReference>
<dbReference type="InterPro" id="IPR001624">
    <property type="entry name" value="FliE"/>
</dbReference>
<evidence type="ECO:0000313" key="6">
    <source>
        <dbReference type="EMBL" id="BDQ33280.1"/>
    </source>
</evidence>
<comment type="similarity">
    <text evidence="2 4">Belongs to the FliE family.</text>
</comment>
<keyword evidence="7" id="KW-1185">Reference proteome</keyword>
<proteinExistence type="inferred from homology"/>
<dbReference type="PANTHER" id="PTHR34653">
    <property type="match status" value="1"/>
</dbReference>
<keyword evidence="6" id="KW-0966">Cell projection</keyword>
<dbReference type="PRINTS" id="PR01006">
    <property type="entry name" value="FLGHOOKFLIE"/>
</dbReference>
<keyword evidence="6" id="KW-0969">Cilium</keyword>
<organism evidence="6 7">
    <name type="scientific">Pseudodesulfovibrio portus</name>
    <dbReference type="NCBI Taxonomy" id="231439"/>
    <lineage>
        <taxon>Bacteria</taxon>
        <taxon>Pseudomonadati</taxon>
        <taxon>Thermodesulfobacteriota</taxon>
        <taxon>Desulfovibrionia</taxon>
        <taxon>Desulfovibrionales</taxon>
        <taxon>Desulfovibrionaceae</taxon>
    </lineage>
</organism>
<sequence length="111" mass="12541">MKMVVKSIAINAYQDAMQTRGREIRDTVADRLRKPQESAGGFGDTLKDSLKSVNDMQTEKRVLIEEFASGKTQNVHELMISMQKAGMAMQMTGAVRSKIMQSYKEIMQMSF</sequence>
<dbReference type="Pfam" id="PF02049">
    <property type="entry name" value="FliE"/>
    <property type="match status" value="1"/>
</dbReference>
<accession>A0ABN6RUV9</accession>
<dbReference type="Proteomes" id="UP001061361">
    <property type="component" value="Chromosome"/>
</dbReference>